<dbReference type="InterPro" id="IPR007060">
    <property type="entry name" value="FtsL/DivIC"/>
</dbReference>
<keyword evidence="1" id="KW-1003">Cell membrane</keyword>
<evidence type="ECO:0000256" key="6">
    <source>
        <dbReference type="ARBA" id="ARBA00023306"/>
    </source>
</evidence>
<protein>
    <submittedName>
        <fullName evidence="10">Hypothetical membrane protein</fullName>
    </submittedName>
</protein>
<dbReference type="eggNOG" id="COG2919">
    <property type="taxonomic scope" value="Bacteria"/>
</dbReference>
<dbReference type="STRING" id="370438.PTH_0188"/>
<dbReference type="GO" id="GO:0030428">
    <property type="term" value="C:cell septum"/>
    <property type="evidence" value="ECO:0007669"/>
    <property type="project" value="TreeGrafter"/>
</dbReference>
<evidence type="ECO:0000313" key="11">
    <source>
        <dbReference type="Proteomes" id="UP000006556"/>
    </source>
</evidence>
<keyword evidence="2" id="KW-0132">Cell division</keyword>
<keyword evidence="3 9" id="KW-0812">Transmembrane</keyword>
<name>A5D5W9_PELTS</name>
<dbReference type="EMBL" id="AP009389">
    <property type="protein sequence ID" value="BAF58369.1"/>
    <property type="molecule type" value="Genomic_DNA"/>
</dbReference>
<dbReference type="Proteomes" id="UP000006556">
    <property type="component" value="Chromosome"/>
</dbReference>
<evidence type="ECO:0000256" key="9">
    <source>
        <dbReference type="SAM" id="Phobius"/>
    </source>
</evidence>
<dbReference type="PANTHER" id="PTHR37485:SF1">
    <property type="entry name" value="CELL DIVISION PROTEIN FTSB"/>
    <property type="match status" value="1"/>
</dbReference>
<evidence type="ECO:0000256" key="5">
    <source>
        <dbReference type="ARBA" id="ARBA00023136"/>
    </source>
</evidence>
<evidence type="ECO:0000256" key="4">
    <source>
        <dbReference type="ARBA" id="ARBA00022989"/>
    </source>
</evidence>
<organism evidence="10 11">
    <name type="scientific">Pelotomaculum thermopropionicum (strain DSM 13744 / JCM 10971 / SI)</name>
    <dbReference type="NCBI Taxonomy" id="370438"/>
    <lineage>
        <taxon>Bacteria</taxon>
        <taxon>Bacillati</taxon>
        <taxon>Bacillota</taxon>
        <taxon>Clostridia</taxon>
        <taxon>Eubacteriales</taxon>
        <taxon>Desulfotomaculaceae</taxon>
        <taxon>Pelotomaculum</taxon>
    </lineage>
</organism>
<proteinExistence type="predicted"/>
<evidence type="ECO:0000256" key="3">
    <source>
        <dbReference type="ARBA" id="ARBA00022692"/>
    </source>
</evidence>
<keyword evidence="6" id="KW-0131">Cell cycle</keyword>
<keyword evidence="5 9" id="KW-0472">Membrane</keyword>
<dbReference type="HOGENOM" id="CLU_134863_4_0_9"/>
<evidence type="ECO:0000256" key="7">
    <source>
        <dbReference type="SAM" id="Coils"/>
    </source>
</evidence>
<dbReference type="InterPro" id="IPR023081">
    <property type="entry name" value="Cell_div_FtsB"/>
</dbReference>
<gene>
    <name evidence="10" type="ordered locus">PTH_0188</name>
</gene>
<dbReference type="KEGG" id="pth:PTH_0188"/>
<accession>A5D5W9</accession>
<sequence length="139" mass="15858">MTRPLRKEQEIVFLPVEREVPERRTARRRSFNFSRSRLPALVALLLLGYLAITFSSQFSRLSVLQKNVDSIQQEVQELKQKNAALREELQMVQSDAYIEKTAREKLGLVKPGETRVVPVPPGTQLKELETPSKSNIVGD</sequence>
<dbReference type="AlphaFoldDB" id="A5D5W9"/>
<dbReference type="Pfam" id="PF04977">
    <property type="entry name" value="DivIC"/>
    <property type="match status" value="1"/>
</dbReference>
<evidence type="ECO:0000256" key="1">
    <source>
        <dbReference type="ARBA" id="ARBA00022475"/>
    </source>
</evidence>
<dbReference type="GO" id="GO:0043093">
    <property type="term" value="P:FtsZ-dependent cytokinesis"/>
    <property type="evidence" value="ECO:0007669"/>
    <property type="project" value="TreeGrafter"/>
</dbReference>
<reference evidence="11" key="1">
    <citation type="journal article" date="2008" name="Genome Res.">
        <title>The genome of Pelotomaculum thermopropionicum reveals niche-associated evolution in anaerobic microbiota.</title>
        <authorList>
            <person name="Kosaka T."/>
            <person name="Kato S."/>
            <person name="Shimoyama T."/>
            <person name="Ishii S."/>
            <person name="Abe T."/>
            <person name="Watanabe K."/>
        </authorList>
    </citation>
    <scope>NUCLEOTIDE SEQUENCE [LARGE SCALE GENOMIC DNA]</scope>
    <source>
        <strain evidence="11">DSM 13744 / JCM 10971 / SI</strain>
    </source>
</reference>
<keyword evidence="11" id="KW-1185">Reference proteome</keyword>
<keyword evidence="4 9" id="KW-1133">Transmembrane helix</keyword>
<evidence type="ECO:0000256" key="2">
    <source>
        <dbReference type="ARBA" id="ARBA00022618"/>
    </source>
</evidence>
<dbReference type="PANTHER" id="PTHR37485">
    <property type="entry name" value="CELL DIVISION PROTEIN FTSB"/>
    <property type="match status" value="1"/>
</dbReference>
<evidence type="ECO:0000256" key="8">
    <source>
        <dbReference type="SAM" id="MobiDB-lite"/>
    </source>
</evidence>
<evidence type="ECO:0000313" key="10">
    <source>
        <dbReference type="EMBL" id="BAF58369.1"/>
    </source>
</evidence>
<feature type="region of interest" description="Disordered" evidence="8">
    <location>
        <begin position="119"/>
        <end position="139"/>
    </location>
</feature>
<feature type="coiled-coil region" evidence="7">
    <location>
        <begin position="61"/>
        <end position="95"/>
    </location>
</feature>
<keyword evidence="7" id="KW-0175">Coiled coil</keyword>
<feature type="transmembrane region" description="Helical" evidence="9">
    <location>
        <begin position="38"/>
        <end position="58"/>
    </location>
</feature>